<dbReference type="SUPFAM" id="SSF49764">
    <property type="entry name" value="HSP20-like chaperones"/>
    <property type="match status" value="1"/>
</dbReference>
<dbReference type="InterPro" id="IPR002068">
    <property type="entry name" value="A-crystallin/Hsp20_dom"/>
</dbReference>
<evidence type="ECO:0000313" key="5">
    <source>
        <dbReference type="Proteomes" id="UP000037020"/>
    </source>
</evidence>
<dbReference type="InterPro" id="IPR008978">
    <property type="entry name" value="HSP20-like_chaperone"/>
</dbReference>
<dbReference type="RefSeq" id="WP_030881339.1">
    <property type="nucleotide sequence ID" value="NZ_JBEZAH010000017.1"/>
</dbReference>
<name>A0ABR5IT89_9ACTN</name>
<dbReference type="EMBL" id="LGUT01004154">
    <property type="protein sequence ID" value="KOG59111.1"/>
    <property type="molecule type" value="Genomic_DNA"/>
</dbReference>
<organism evidence="4 5">
    <name type="scientific">Streptomyces varsoviensis</name>
    <dbReference type="NCBI Taxonomy" id="67373"/>
    <lineage>
        <taxon>Bacteria</taxon>
        <taxon>Bacillati</taxon>
        <taxon>Actinomycetota</taxon>
        <taxon>Actinomycetes</taxon>
        <taxon>Kitasatosporales</taxon>
        <taxon>Streptomycetaceae</taxon>
        <taxon>Streptomyces</taxon>
    </lineage>
</organism>
<reference evidence="4 5" key="1">
    <citation type="submission" date="2015-07" db="EMBL/GenBank/DDBJ databases">
        <authorList>
            <person name="Ju K.-S."/>
            <person name="Doroghazi J.R."/>
            <person name="Metcalf W.W."/>
        </authorList>
    </citation>
    <scope>NUCLEOTIDE SEQUENCE [LARGE SCALE GENOMIC DNA]</scope>
    <source>
        <strain evidence="4 5">NRRL B-3589</strain>
    </source>
</reference>
<dbReference type="InterPro" id="IPR031107">
    <property type="entry name" value="Small_HSP"/>
</dbReference>
<dbReference type="CDD" id="cd06464">
    <property type="entry name" value="ACD_sHsps-like"/>
    <property type="match status" value="1"/>
</dbReference>
<dbReference type="PANTHER" id="PTHR11527">
    <property type="entry name" value="HEAT-SHOCK PROTEIN 20 FAMILY MEMBER"/>
    <property type="match status" value="1"/>
</dbReference>
<evidence type="ECO:0000259" key="3">
    <source>
        <dbReference type="PROSITE" id="PS01031"/>
    </source>
</evidence>
<dbReference type="Pfam" id="PF00011">
    <property type="entry name" value="HSP20"/>
    <property type="match status" value="1"/>
</dbReference>
<gene>
    <name evidence="4" type="ORF">ADK38_42700</name>
</gene>
<comment type="caution">
    <text evidence="4">The sequence shown here is derived from an EMBL/GenBank/DDBJ whole genome shotgun (WGS) entry which is preliminary data.</text>
</comment>
<dbReference type="Gene3D" id="2.60.40.790">
    <property type="match status" value="1"/>
</dbReference>
<proteinExistence type="inferred from homology"/>
<dbReference type="Proteomes" id="UP000037020">
    <property type="component" value="Unassembled WGS sequence"/>
</dbReference>
<comment type="similarity">
    <text evidence="1 2">Belongs to the small heat shock protein (HSP20) family.</text>
</comment>
<evidence type="ECO:0000313" key="4">
    <source>
        <dbReference type="EMBL" id="KOG59111.1"/>
    </source>
</evidence>
<keyword evidence="5" id="KW-1185">Reference proteome</keyword>
<evidence type="ECO:0000256" key="2">
    <source>
        <dbReference type="RuleBase" id="RU003616"/>
    </source>
</evidence>
<dbReference type="PROSITE" id="PS01031">
    <property type="entry name" value="SHSP"/>
    <property type="match status" value="1"/>
</dbReference>
<accession>A0ABR5IT89</accession>
<evidence type="ECO:0000256" key="1">
    <source>
        <dbReference type="PROSITE-ProRule" id="PRU00285"/>
    </source>
</evidence>
<protein>
    <submittedName>
        <fullName evidence="4">Heat-shock protein Hsp20</fullName>
    </submittedName>
</protein>
<sequence>MLMRTDPFREIDRLTQQVLGTAARPAAMQMDAYRSGDEFVVHFDLPGVDPESIDLDVERNVLTVRAERRSPAPDGAELIANERPSGTYSRQLFLGETLDTDRIDASYDSGVLTLRVPVAEQAKPRKIQITGGGSPKQIKG</sequence>
<feature type="domain" description="SHSP" evidence="3">
    <location>
        <begin position="21"/>
        <end position="132"/>
    </location>
</feature>